<evidence type="ECO:0000256" key="9">
    <source>
        <dbReference type="SAM" id="SignalP"/>
    </source>
</evidence>
<comment type="subcellular location">
    <subcellularLocation>
        <location evidence="1">Cell outer membrane</location>
    </subcellularLocation>
</comment>
<keyword evidence="8" id="KW-0175">Coiled coil</keyword>
<evidence type="ECO:0000256" key="4">
    <source>
        <dbReference type="ARBA" id="ARBA00022452"/>
    </source>
</evidence>
<gene>
    <name evidence="10" type="ORF">C4F51_02255</name>
</gene>
<dbReference type="Pfam" id="PF02321">
    <property type="entry name" value="OEP"/>
    <property type="match status" value="2"/>
</dbReference>
<evidence type="ECO:0000256" key="7">
    <source>
        <dbReference type="ARBA" id="ARBA00023237"/>
    </source>
</evidence>
<keyword evidence="5" id="KW-0812">Transmembrane</keyword>
<dbReference type="SUPFAM" id="SSF56954">
    <property type="entry name" value="Outer membrane efflux proteins (OEP)"/>
    <property type="match status" value="1"/>
</dbReference>
<feature type="signal peptide" evidence="9">
    <location>
        <begin position="1"/>
        <end position="31"/>
    </location>
</feature>
<organism evidence="10 11">
    <name type="scientific">Cellvibrio polysaccharolyticus</name>
    <dbReference type="NCBI Taxonomy" id="2082724"/>
    <lineage>
        <taxon>Bacteria</taxon>
        <taxon>Pseudomonadati</taxon>
        <taxon>Pseudomonadota</taxon>
        <taxon>Gammaproteobacteria</taxon>
        <taxon>Cellvibrionales</taxon>
        <taxon>Cellvibrionaceae</taxon>
        <taxon>Cellvibrio</taxon>
    </lineage>
</organism>
<evidence type="ECO:0000256" key="1">
    <source>
        <dbReference type="ARBA" id="ARBA00004442"/>
    </source>
</evidence>
<evidence type="ECO:0000313" key="11">
    <source>
        <dbReference type="Proteomes" id="UP000652567"/>
    </source>
</evidence>
<keyword evidence="7" id="KW-0998">Cell outer membrane</keyword>
<dbReference type="AlphaFoldDB" id="A0A928YUE5"/>
<dbReference type="InterPro" id="IPR003423">
    <property type="entry name" value="OMP_efflux"/>
</dbReference>
<sequence>MPISPGRRFYARLVQSVLLAAATSFIFPVVADATTGALALDYAAAQQRLLSVSDALAGSRSQVESRRQLAEASRSLSYPDVSIDVRQMRFQKSIELPLGSLAPVAEAYGIPSPLEFELNDWRTRPIVTATMPVWTGGQISAAKAAADAAVDEADALLSRALQSETVQLVEAYFGQQLAQQVVSVRREVRDGLLQHYRHAQKLEGEGFATRAQLLQAQVAVDAAERELLKAENDVAGARAALAGLLRSEQPVTTLSPLFVGSQMLEPVEHFVAAAMSQHPGLAQLRAVGEQARQKVRAEQANWKPKVYVFGQYDLKREDALLTDSDWAFGVGVSYTLFSNKDRNRQVGAARSQQLQAEYGLRDTAVKLEIGVARAWLAVDSARQQFALLQSSLASAEENLRLQGLSFQEGQATSLDVIDARLALGKTRIERALAAWQFDLALIQLLDVSGQTDRFTDYLRQADQVLTP</sequence>
<comment type="caution">
    <text evidence="10">The sequence shown here is derived from an EMBL/GenBank/DDBJ whole genome shotgun (WGS) entry which is preliminary data.</text>
</comment>
<keyword evidence="9" id="KW-0732">Signal</keyword>
<proteinExistence type="inferred from homology"/>
<accession>A0A928YUE5</accession>
<evidence type="ECO:0000256" key="5">
    <source>
        <dbReference type="ARBA" id="ARBA00022692"/>
    </source>
</evidence>
<evidence type="ECO:0000256" key="2">
    <source>
        <dbReference type="ARBA" id="ARBA00007613"/>
    </source>
</evidence>
<dbReference type="GO" id="GO:0015288">
    <property type="term" value="F:porin activity"/>
    <property type="evidence" value="ECO:0007669"/>
    <property type="project" value="TreeGrafter"/>
</dbReference>
<protein>
    <submittedName>
        <fullName evidence="10">TolC family protein</fullName>
    </submittedName>
</protein>
<comment type="similarity">
    <text evidence="2">Belongs to the outer membrane factor (OMF) (TC 1.B.17) family.</text>
</comment>
<reference evidence="10" key="1">
    <citation type="submission" date="2018-07" db="EMBL/GenBank/DDBJ databases">
        <title>Genome assembly of strain Ka43.</title>
        <authorList>
            <person name="Kukolya J."/>
            <person name="Nagy I."/>
            <person name="Horvath B."/>
            <person name="Toth A."/>
        </authorList>
    </citation>
    <scope>NUCLEOTIDE SEQUENCE</scope>
    <source>
        <strain evidence="10">KB43</strain>
    </source>
</reference>
<dbReference type="InterPro" id="IPR051906">
    <property type="entry name" value="TolC-like"/>
</dbReference>
<dbReference type="GO" id="GO:0009279">
    <property type="term" value="C:cell outer membrane"/>
    <property type="evidence" value="ECO:0007669"/>
    <property type="project" value="UniProtKB-SubCell"/>
</dbReference>
<name>A0A928YUE5_9GAMM</name>
<dbReference type="PANTHER" id="PTHR30026">
    <property type="entry name" value="OUTER MEMBRANE PROTEIN TOLC"/>
    <property type="match status" value="1"/>
</dbReference>
<dbReference type="PANTHER" id="PTHR30026:SF5">
    <property type="entry name" value="ABC-TYPE EFFLUX SYSTEM SECRETIN COMPONENT"/>
    <property type="match status" value="1"/>
</dbReference>
<keyword evidence="6" id="KW-0472">Membrane</keyword>
<dbReference type="Gene3D" id="1.20.1600.10">
    <property type="entry name" value="Outer membrane efflux proteins (OEP)"/>
    <property type="match status" value="1"/>
</dbReference>
<keyword evidence="11" id="KW-1185">Reference proteome</keyword>
<dbReference type="RefSeq" id="WP_193906776.1">
    <property type="nucleotide sequence ID" value="NZ_PRDL01000001.1"/>
</dbReference>
<evidence type="ECO:0000256" key="6">
    <source>
        <dbReference type="ARBA" id="ARBA00023136"/>
    </source>
</evidence>
<dbReference type="GO" id="GO:1990281">
    <property type="term" value="C:efflux pump complex"/>
    <property type="evidence" value="ECO:0007669"/>
    <property type="project" value="TreeGrafter"/>
</dbReference>
<keyword evidence="4" id="KW-1134">Transmembrane beta strand</keyword>
<evidence type="ECO:0000313" key="10">
    <source>
        <dbReference type="EMBL" id="MBE8716008.1"/>
    </source>
</evidence>
<feature type="coiled-coil region" evidence="8">
    <location>
        <begin position="213"/>
        <end position="240"/>
    </location>
</feature>
<dbReference type="Proteomes" id="UP000652567">
    <property type="component" value="Unassembled WGS sequence"/>
</dbReference>
<evidence type="ECO:0000256" key="3">
    <source>
        <dbReference type="ARBA" id="ARBA00022448"/>
    </source>
</evidence>
<dbReference type="EMBL" id="PRDL01000001">
    <property type="protein sequence ID" value="MBE8716008.1"/>
    <property type="molecule type" value="Genomic_DNA"/>
</dbReference>
<keyword evidence="3" id="KW-0813">Transport</keyword>
<evidence type="ECO:0000256" key="8">
    <source>
        <dbReference type="SAM" id="Coils"/>
    </source>
</evidence>
<feature type="chain" id="PRO_5037779780" evidence="9">
    <location>
        <begin position="32"/>
        <end position="467"/>
    </location>
</feature>
<dbReference type="GO" id="GO:0015562">
    <property type="term" value="F:efflux transmembrane transporter activity"/>
    <property type="evidence" value="ECO:0007669"/>
    <property type="project" value="InterPro"/>
</dbReference>